<dbReference type="SMART" id="SM00322">
    <property type="entry name" value="KH"/>
    <property type="match status" value="1"/>
</dbReference>
<dbReference type="InterPro" id="IPR006675">
    <property type="entry name" value="HDIG_dom"/>
</dbReference>
<dbReference type="CDD" id="cd22431">
    <property type="entry name" value="KH-I_RNaseY"/>
    <property type="match status" value="1"/>
</dbReference>
<dbReference type="SMART" id="SM00471">
    <property type="entry name" value="HDc"/>
    <property type="match status" value="1"/>
</dbReference>
<reference evidence="8 9" key="1">
    <citation type="journal article" date="2010" name="DNA Res.">
        <title>Genome sequence of Kitasatospora setae NBRC 14216T: an evolutionary snapshot of the family Streptomycetaceae.</title>
        <authorList>
            <person name="Ichikawa N."/>
            <person name="Oguchi A."/>
            <person name="Ikeda H."/>
            <person name="Ishikawa J."/>
            <person name="Kitani S."/>
            <person name="Watanabe Y."/>
            <person name="Nakamura S."/>
            <person name="Katano Y."/>
            <person name="Kishi E."/>
            <person name="Sasagawa M."/>
            <person name="Ankai A."/>
            <person name="Fukui S."/>
            <person name="Hashimoto Y."/>
            <person name="Kamata S."/>
            <person name="Otoguro M."/>
            <person name="Tanikawa S."/>
            <person name="Nihira T."/>
            <person name="Horinouchi S."/>
            <person name="Ohnishi Y."/>
            <person name="Hayakawa M."/>
            <person name="Kuzuyama T."/>
            <person name="Arisawa A."/>
            <person name="Nomoto F."/>
            <person name="Miura H."/>
            <person name="Takahashi Y."/>
            <person name="Fujita N."/>
        </authorList>
    </citation>
    <scope>NUCLEOTIDE SEQUENCE [LARGE SCALE GENOMIC DNA]</scope>
    <source>
        <strain evidence="9">ATCC 33774 / DSM 43861 / JCM 3304 / KCC A-0304 / NBRC 14216 / KM-6054</strain>
    </source>
</reference>
<evidence type="ECO:0000256" key="5">
    <source>
        <dbReference type="HAMAP-Rule" id="MF_00335"/>
    </source>
</evidence>
<keyword evidence="5" id="KW-0812">Transmembrane</keyword>
<evidence type="ECO:0000259" key="7">
    <source>
        <dbReference type="PROSITE" id="PS51831"/>
    </source>
</evidence>
<accession>E4NI06</accession>
<dbReference type="PATRIC" id="fig|452652.3.peg.5357"/>
<feature type="transmembrane region" description="Helical" evidence="5">
    <location>
        <begin position="20"/>
        <end position="43"/>
    </location>
</feature>
<feature type="domain" description="HD" evidence="7">
    <location>
        <begin position="291"/>
        <end position="384"/>
    </location>
</feature>
<dbReference type="InterPro" id="IPR004087">
    <property type="entry name" value="KH_dom"/>
</dbReference>
<dbReference type="InterPro" id="IPR036612">
    <property type="entry name" value="KH_dom_type_1_sf"/>
</dbReference>
<dbReference type="Pfam" id="PF01966">
    <property type="entry name" value="HD"/>
    <property type="match status" value="1"/>
</dbReference>
<dbReference type="InterPro" id="IPR004088">
    <property type="entry name" value="KH_dom_type_1"/>
</dbReference>
<dbReference type="HOGENOM" id="CLU_028328_0_0_11"/>
<evidence type="ECO:0000313" key="9">
    <source>
        <dbReference type="Proteomes" id="UP000007076"/>
    </source>
</evidence>
<proteinExistence type="inferred from homology"/>
<dbReference type="InterPro" id="IPR017705">
    <property type="entry name" value="Ribonuclease_Y"/>
</dbReference>
<dbReference type="GO" id="GO:0006402">
    <property type="term" value="P:mRNA catabolic process"/>
    <property type="evidence" value="ECO:0007669"/>
    <property type="project" value="UniProtKB-UniRule"/>
</dbReference>
<keyword evidence="3 5" id="KW-0378">Hydrolase</keyword>
<dbReference type="EC" id="3.1.-.-" evidence="5 6"/>
<dbReference type="Pfam" id="PF12072">
    <property type="entry name" value="RNase_Y_N"/>
    <property type="match status" value="1"/>
</dbReference>
<sequence length="475" mass="51799">MSRTGSGRMGIAQGTETGSSLLLAAGVLIGALVLVLAAGFLMLRQRRAELDRREERLTSELHRLHQHEDELAARAADSERVRAELAGQGVQNRLLLERTAGLTADQAREEIVRAAESEARREAALTVREIERRAVDEGEGRAREIIAASIQRLAAEHTTETVVTTLRLPSEDMKGRVIGREGRNIRAFEAVTGVNLIVDDTPGLVQLSCFDPVRRESARLTLEALLVDGRIHPARIEETHERSRAEVGRLCVRAGEDALLTVGIGASGEMSPELVRTLGTLRYRTSYGQNVLGHLVESAHLAGMMAAELGVDPETVRRAALLHDIGKALSHRVPGSHAAIGAEFARRHGEAEEVVHAIAAHHGEIEAKTVEAVLTQAADACSAGRPGARKESVEAYVRRLERLEEIALAHDGVTKVYAMQAGREVRVMVQPEAVDDVRAQEIAREVARQVREELTYPGQIRITVVRESRATEVAR</sequence>
<dbReference type="InterPro" id="IPR022711">
    <property type="entry name" value="RNase_Y_N"/>
</dbReference>
<dbReference type="Proteomes" id="UP000007076">
    <property type="component" value="Chromosome"/>
</dbReference>
<dbReference type="PROSITE" id="PS51831">
    <property type="entry name" value="HD"/>
    <property type="match status" value="1"/>
</dbReference>
<keyword evidence="1 5" id="KW-0540">Nuclease</keyword>
<dbReference type="CDD" id="cd00077">
    <property type="entry name" value="HDc"/>
    <property type="match status" value="1"/>
</dbReference>
<dbReference type="Gene3D" id="1.10.3210.10">
    <property type="entry name" value="Hypothetical protein af1432"/>
    <property type="match status" value="1"/>
</dbReference>
<keyword evidence="4 5" id="KW-0694">RNA-binding</keyword>
<dbReference type="InterPro" id="IPR006674">
    <property type="entry name" value="HD_domain"/>
</dbReference>
<keyword evidence="5" id="KW-1003">Cell membrane</keyword>
<dbReference type="GO" id="GO:0003723">
    <property type="term" value="F:RNA binding"/>
    <property type="evidence" value="ECO:0007669"/>
    <property type="project" value="UniProtKB-UniRule"/>
</dbReference>
<dbReference type="PANTHER" id="PTHR12826:SF15">
    <property type="entry name" value="RIBONUCLEASE Y"/>
    <property type="match status" value="1"/>
</dbReference>
<dbReference type="NCBIfam" id="TIGR00277">
    <property type="entry name" value="HDIG"/>
    <property type="match status" value="1"/>
</dbReference>
<dbReference type="GO" id="GO:0016787">
    <property type="term" value="F:hydrolase activity"/>
    <property type="evidence" value="ECO:0007669"/>
    <property type="project" value="UniProtKB-KW"/>
</dbReference>
<keyword evidence="5" id="KW-0472">Membrane</keyword>
<evidence type="ECO:0000256" key="1">
    <source>
        <dbReference type="ARBA" id="ARBA00022722"/>
    </source>
</evidence>
<name>E4NI06_KITSK</name>
<keyword evidence="5" id="KW-1133">Transmembrane helix</keyword>
<protein>
    <recommendedName>
        <fullName evidence="5 6">Ribonuclease Y</fullName>
        <shortName evidence="5">RNase Y</shortName>
        <ecNumber evidence="5 6">3.1.-.-</ecNumber>
    </recommendedName>
</protein>
<keyword evidence="9" id="KW-1185">Reference proteome</keyword>
<evidence type="ECO:0000256" key="3">
    <source>
        <dbReference type="ARBA" id="ARBA00022801"/>
    </source>
</evidence>
<gene>
    <name evidence="5" type="primary">rny</name>
    <name evidence="8" type="ordered locus">KSE_53610</name>
</gene>
<dbReference type="InterPro" id="IPR003607">
    <property type="entry name" value="HD/PDEase_dom"/>
</dbReference>
<dbReference type="KEGG" id="ksk:KSE_53610"/>
<evidence type="ECO:0000256" key="6">
    <source>
        <dbReference type="NCBIfam" id="TIGR03319"/>
    </source>
</evidence>
<evidence type="ECO:0000256" key="4">
    <source>
        <dbReference type="ARBA" id="ARBA00022884"/>
    </source>
</evidence>
<comment type="function">
    <text evidence="5">Endoribonuclease that initiates mRNA decay.</text>
</comment>
<dbReference type="SUPFAM" id="SSF109604">
    <property type="entry name" value="HD-domain/PDEase-like"/>
    <property type="match status" value="1"/>
</dbReference>
<dbReference type="STRING" id="452652.KSE_53610"/>
<dbReference type="AlphaFoldDB" id="E4NI06"/>
<organism evidence="8 9">
    <name type="scientific">Kitasatospora setae (strain ATCC 33774 / DSM 43861 / JCM 3304 / KCC A-0304 / NBRC 14216 / KM-6054)</name>
    <name type="common">Streptomyces setae</name>
    <dbReference type="NCBI Taxonomy" id="452652"/>
    <lineage>
        <taxon>Bacteria</taxon>
        <taxon>Bacillati</taxon>
        <taxon>Actinomycetota</taxon>
        <taxon>Actinomycetes</taxon>
        <taxon>Kitasatosporales</taxon>
        <taxon>Streptomycetaceae</taxon>
        <taxon>Kitasatospora</taxon>
    </lineage>
</organism>
<keyword evidence="2 5" id="KW-0255">Endonuclease</keyword>
<dbReference type="GO" id="GO:0004521">
    <property type="term" value="F:RNA endonuclease activity"/>
    <property type="evidence" value="ECO:0007669"/>
    <property type="project" value="UniProtKB-UniRule"/>
</dbReference>
<comment type="similarity">
    <text evidence="5">Belongs to the RNase Y family.</text>
</comment>
<dbReference type="Pfam" id="PF00013">
    <property type="entry name" value="KH_1"/>
    <property type="match status" value="1"/>
</dbReference>
<dbReference type="HAMAP" id="MF_00335">
    <property type="entry name" value="RNase_Y"/>
    <property type="match status" value="1"/>
</dbReference>
<dbReference type="EMBL" id="AP010968">
    <property type="protein sequence ID" value="BAJ31136.1"/>
    <property type="molecule type" value="Genomic_DNA"/>
</dbReference>
<dbReference type="GO" id="GO:0005886">
    <property type="term" value="C:plasma membrane"/>
    <property type="evidence" value="ECO:0007669"/>
    <property type="project" value="UniProtKB-SubCell"/>
</dbReference>
<comment type="subcellular location">
    <subcellularLocation>
        <location evidence="5">Cell membrane</location>
        <topology evidence="5">Single-pass membrane protein</topology>
    </subcellularLocation>
</comment>
<dbReference type="NCBIfam" id="TIGR03319">
    <property type="entry name" value="RNase_Y"/>
    <property type="match status" value="1"/>
</dbReference>
<dbReference type="SUPFAM" id="SSF54791">
    <property type="entry name" value="Eukaryotic type KH-domain (KH-domain type I)"/>
    <property type="match status" value="1"/>
</dbReference>
<dbReference type="eggNOG" id="COG1418">
    <property type="taxonomic scope" value="Bacteria"/>
</dbReference>
<dbReference type="PANTHER" id="PTHR12826">
    <property type="entry name" value="RIBONUCLEASE Y"/>
    <property type="match status" value="1"/>
</dbReference>
<evidence type="ECO:0000256" key="2">
    <source>
        <dbReference type="ARBA" id="ARBA00022759"/>
    </source>
</evidence>
<evidence type="ECO:0000313" key="8">
    <source>
        <dbReference type="EMBL" id="BAJ31136.1"/>
    </source>
</evidence>